<dbReference type="SUPFAM" id="SSF50475">
    <property type="entry name" value="FMN-binding split barrel"/>
    <property type="match status" value="1"/>
</dbReference>
<dbReference type="EMBL" id="AESD01000045">
    <property type="protein sequence ID" value="EHJ15049.1"/>
    <property type="molecule type" value="Genomic_DNA"/>
</dbReference>
<dbReference type="RefSeq" id="WP_007303360.1">
    <property type="nucleotide sequence ID" value="NZ_AESD01000045.1"/>
</dbReference>
<protein>
    <recommendedName>
        <fullName evidence="1">DUF2470 domain-containing protein</fullName>
    </recommendedName>
</protein>
<dbReference type="Proteomes" id="UP000003477">
    <property type="component" value="Unassembled WGS sequence"/>
</dbReference>
<dbReference type="Pfam" id="PF10615">
    <property type="entry name" value="DUF2470"/>
    <property type="match status" value="1"/>
</dbReference>
<feature type="domain" description="DUF2470" evidence="1">
    <location>
        <begin position="10"/>
        <end position="85"/>
    </location>
</feature>
<dbReference type="InterPro" id="IPR037119">
    <property type="entry name" value="Haem_oxidase_HugZ-like_sf"/>
</dbReference>
<name>G5IYD8_CROWT</name>
<dbReference type="AlphaFoldDB" id="G5IYD8"/>
<dbReference type="Gene3D" id="3.20.180.10">
    <property type="entry name" value="PNP-oxidase-like"/>
    <property type="match status" value="1"/>
</dbReference>
<dbReference type="InterPro" id="IPR019595">
    <property type="entry name" value="DUF2470"/>
</dbReference>
<gene>
    <name evidence="2" type="ORF">CWATWH0003_0290</name>
</gene>
<sequence>MSDTITPDVSDRICKHMNDDHSNAIVLYAQVFGNVPETETAIMESIDPEGMNLSVKVKGENRPIRVKFDHVLKDSEDAHHTLISMVKKARNPQN</sequence>
<dbReference type="GeneID" id="88764239"/>
<dbReference type="PATRIC" id="fig|423471.3.peg.264"/>
<accession>G5IYD8</accession>
<evidence type="ECO:0000313" key="2">
    <source>
        <dbReference type="EMBL" id="EHJ15049.1"/>
    </source>
</evidence>
<reference evidence="2 3" key="1">
    <citation type="journal article" date="2011" name="Front. Microbiol.">
        <title>Two Strains of Crocosphaera watsonii with Highly Conserved Genomes are Distinguished by Strain-Specific Features.</title>
        <authorList>
            <person name="Bench S.R."/>
            <person name="Ilikchyan I.N."/>
            <person name="Tripp H.J."/>
            <person name="Zehr J.P."/>
        </authorList>
    </citation>
    <scope>NUCLEOTIDE SEQUENCE [LARGE SCALE GENOMIC DNA]</scope>
    <source>
        <strain evidence="2 3">WH 0003</strain>
    </source>
</reference>
<evidence type="ECO:0000313" key="3">
    <source>
        <dbReference type="Proteomes" id="UP000003477"/>
    </source>
</evidence>
<organism evidence="2 3">
    <name type="scientific">Crocosphaera watsonii WH 0003</name>
    <dbReference type="NCBI Taxonomy" id="423471"/>
    <lineage>
        <taxon>Bacteria</taxon>
        <taxon>Bacillati</taxon>
        <taxon>Cyanobacteriota</taxon>
        <taxon>Cyanophyceae</taxon>
        <taxon>Oscillatoriophycideae</taxon>
        <taxon>Chroococcales</taxon>
        <taxon>Aphanothecaceae</taxon>
        <taxon>Crocosphaera</taxon>
    </lineage>
</organism>
<comment type="caution">
    <text evidence="2">The sequence shown here is derived from an EMBL/GenBank/DDBJ whole genome shotgun (WGS) entry which is preliminary data.</text>
</comment>
<evidence type="ECO:0000259" key="1">
    <source>
        <dbReference type="Pfam" id="PF10615"/>
    </source>
</evidence>
<proteinExistence type="predicted"/>